<dbReference type="PANTHER" id="PTHR11592">
    <property type="entry name" value="GLUTATHIONE PEROXIDASE"/>
    <property type="match status" value="1"/>
</dbReference>
<dbReference type="InterPro" id="IPR036249">
    <property type="entry name" value="Thioredoxin-like_sf"/>
</dbReference>
<protein>
    <submittedName>
        <fullName evidence="6">Glutathione peroxidase</fullName>
    </submittedName>
</protein>
<dbReference type="AlphaFoldDB" id="A0A1Y5I4M8"/>
<dbReference type="GO" id="GO:0006979">
    <property type="term" value="P:response to oxidative stress"/>
    <property type="evidence" value="ECO:0007669"/>
    <property type="project" value="InterPro"/>
</dbReference>
<keyword evidence="3" id="KW-0560">Oxidoreductase</keyword>
<dbReference type="Proteomes" id="UP000195557">
    <property type="component" value="Unassembled WGS sequence"/>
</dbReference>
<dbReference type="EMBL" id="KZ155839">
    <property type="protein sequence ID" value="OUS42122.1"/>
    <property type="molecule type" value="Genomic_DNA"/>
</dbReference>
<dbReference type="OMA" id="NVASHXG"/>
<organism evidence="6">
    <name type="scientific">Ostreococcus tauri</name>
    <name type="common">Marine green alga</name>
    <dbReference type="NCBI Taxonomy" id="70448"/>
    <lineage>
        <taxon>Eukaryota</taxon>
        <taxon>Viridiplantae</taxon>
        <taxon>Chlorophyta</taxon>
        <taxon>Mamiellophyceae</taxon>
        <taxon>Mamiellales</taxon>
        <taxon>Bathycoccaceae</taxon>
        <taxon>Ostreococcus</taxon>
    </lineage>
</organism>
<evidence type="ECO:0000256" key="3">
    <source>
        <dbReference type="ARBA" id="ARBA00023002"/>
    </source>
</evidence>
<evidence type="ECO:0000313" key="6">
    <source>
        <dbReference type="EMBL" id="OUS42122.1"/>
    </source>
</evidence>
<sequence length="212" mass="24054">MDVEHGVRRKRTPSSGRISPDHERRGRSNVVVAIVLLCSVFFFWRLTRPFTLASRDAALVRQSSLSMVDVDARRAMHLLETIENGLLRDIDGGAVGFGAQSGKLRLITNRLHDEFGDRLAILGFPTDDFGHQMGSQEELRHDFGSKEVVDILFEPTRLRDNPIFGELATSAPVEWNFVKFLVDDTGRVVQRYPAGFDYDKIAADVRDELRRR</sequence>
<comment type="similarity">
    <text evidence="1">Belongs to the glutathione peroxidase family.</text>
</comment>
<evidence type="ECO:0000256" key="2">
    <source>
        <dbReference type="ARBA" id="ARBA00022559"/>
    </source>
</evidence>
<keyword evidence="5" id="KW-0812">Transmembrane</keyword>
<name>A0A1Y5I4M8_OSTTA</name>
<dbReference type="PANTHER" id="PTHR11592:SF78">
    <property type="entry name" value="GLUTATHIONE PEROXIDASE"/>
    <property type="match status" value="1"/>
</dbReference>
<keyword evidence="2 6" id="KW-0575">Peroxidase</keyword>
<dbReference type="GO" id="GO:0004601">
    <property type="term" value="F:peroxidase activity"/>
    <property type="evidence" value="ECO:0007669"/>
    <property type="project" value="UniProtKB-KW"/>
</dbReference>
<dbReference type="PROSITE" id="PS51355">
    <property type="entry name" value="GLUTATHIONE_PEROXID_3"/>
    <property type="match status" value="1"/>
</dbReference>
<proteinExistence type="inferred from homology"/>
<feature type="transmembrane region" description="Helical" evidence="5">
    <location>
        <begin position="28"/>
        <end position="46"/>
    </location>
</feature>
<dbReference type="SUPFAM" id="SSF52833">
    <property type="entry name" value="Thioredoxin-like"/>
    <property type="match status" value="1"/>
</dbReference>
<dbReference type="Gene3D" id="3.40.30.10">
    <property type="entry name" value="Glutaredoxin"/>
    <property type="match status" value="1"/>
</dbReference>
<reference evidence="6" key="1">
    <citation type="submission" date="2017-04" db="EMBL/GenBank/DDBJ databases">
        <title>Population genomics of picophytoplankton unveils novel chromosome hypervariability.</title>
        <authorList>
            <consortium name="DOE Joint Genome Institute"/>
            <person name="Blanc-Mathieu R."/>
            <person name="Krasovec M."/>
            <person name="Hebrard M."/>
            <person name="Yau S."/>
            <person name="Desgranges E."/>
            <person name="Martin J."/>
            <person name="Schackwitz W."/>
            <person name="Kuo A."/>
            <person name="Salin G."/>
            <person name="Donnadieu C."/>
            <person name="Desdevises Y."/>
            <person name="Sanchez-Ferandin S."/>
            <person name="Moreau H."/>
            <person name="Rivals E."/>
            <person name="Grigoriev I.V."/>
            <person name="Grimsley N."/>
            <person name="Eyre-Walker A."/>
            <person name="Piganeau G."/>
        </authorList>
    </citation>
    <scope>NUCLEOTIDE SEQUENCE [LARGE SCALE GENOMIC DNA]</scope>
    <source>
        <strain evidence="6">RCC 1115</strain>
    </source>
</reference>
<feature type="region of interest" description="Disordered" evidence="4">
    <location>
        <begin position="1"/>
        <end position="23"/>
    </location>
</feature>
<dbReference type="InterPro" id="IPR000889">
    <property type="entry name" value="Glutathione_peroxidase"/>
</dbReference>
<gene>
    <name evidence="6" type="ORF">BE221DRAFT_64528</name>
</gene>
<evidence type="ECO:0000256" key="1">
    <source>
        <dbReference type="ARBA" id="ARBA00006926"/>
    </source>
</evidence>
<evidence type="ECO:0000256" key="5">
    <source>
        <dbReference type="SAM" id="Phobius"/>
    </source>
</evidence>
<evidence type="ECO:0000256" key="4">
    <source>
        <dbReference type="SAM" id="MobiDB-lite"/>
    </source>
</evidence>
<keyword evidence="5" id="KW-0472">Membrane</keyword>
<accession>A0A1Y5I4M8</accession>
<keyword evidence="5" id="KW-1133">Transmembrane helix</keyword>